<sequence>MASSDPKKRLPIQKDYIDINYETDKIIHNNMKEQATNNAPASNAAIKCIIFAQCSFFKKKIKNKLRNGSSIIIRSGWIILLIVCTDR</sequence>
<dbReference type="EMBL" id="DAAGBA010000125">
    <property type="protein sequence ID" value="HAB2327530.1"/>
    <property type="molecule type" value="Genomic_DNA"/>
</dbReference>
<dbReference type="EMBL" id="DAAGXW010000002">
    <property type="protein sequence ID" value="HAB5015400.1"/>
    <property type="molecule type" value="Genomic_DNA"/>
</dbReference>
<evidence type="ECO:0000313" key="1">
    <source>
        <dbReference type="EMBL" id="HAB1848976.1"/>
    </source>
</evidence>
<protein>
    <submittedName>
        <fullName evidence="2">Uncharacterized protein</fullName>
    </submittedName>
</protein>
<dbReference type="EMBL" id="DAAFWY010000036">
    <property type="protein sequence ID" value="HAB1848976.1"/>
    <property type="molecule type" value="Genomic_DNA"/>
</dbReference>
<gene>
    <name evidence="3" type="ORF">GB016_02085</name>
    <name evidence="2" type="ORF">GB337_21840</name>
    <name evidence="1" type="ORF">GBZ10_21750</name>
</gene>
<dbReference type="AlphaFoldDB" id="A0A6X8Y8X4"/>
<reference evidence="2" key="1">
    <citation type="journal article" date="2018" name="Genome Biol.">
        <title>SKESA: strategic k-mer extension for scrupulous assemblies.</title>
        <authorList>
            <person name="Souvorov A."/>
            <person name="Agarwala R."/>
            <person name="Lipman D.J."/>
        </authorList>
    </citation>
    <scope>NUCLEOTIDE SEQUENCE</scope>
    <source>
        <strain evidence="2">Salmonella enterica</strain>
    </source>
</reference>
<proteinExistence type="predicted"/>
<name>A0A6X8Y8X4_SALDZ</name>
<comment type="caution">
    <text evidence="2">The sequence shown here is derived from an EMBL/GenBank/DDBJ whole genome shotgun (WGS) entry which is preliminary data.</text>
</comment>
<evidence type="ECO:0000313" key="3">
    <source>
        <dbReference type="EMBL" id="HAB5015400.1"/>
    </source>
</evidence>
<accession>A0A6X8Y8X4</accession>
<organism evidence="2">
    <name type="scientific">Salmonella diarizonae</name>
    <dbReference type="NCBI Taxonomy" id="59204"/>
    <lineage>
        <taxon>Bacteria</taxon>
        <taxon>Pseudomonadati</taxon>
        <taxon>Pseudomonadota</taxon>
        <taxon>Gammaproteobacteria</taxon>
        <taxon>Enterobacterales</taxon>
        <taxon>Enterobacteriaceae</taxon>
        <taxon>Salmonella</taxon>
    </lineage>
</organism>
<evidence type="ECO:0000313" key="2">
    <source>
        <dbReference type="EMBL" id="HAB2327530.1"/>
    </source>
</evidence>
<reference evidence="2" key="2">
    <citation type="submission" date="2019-10" db="EMBL/GenBank/DDBJ databases">
        <authorList>
            <consortium name="NCBI Pathogen Detection Project"/>
        </authorList>
    </citation>
    <scope>NUCLEOTIDE SEQUENCE</scope>
    <source>
        <strain evidence="2">Salmonella enterica</strain>
    </source>
</reference>